<accession>A0ABM1ZQ79</accession>
<keyword evidence="1" id="KW-0479">Metal-binding</keyword>
<feature type="domain" description="C2H2-type" evidence="7">
    <location>
        <begin position="1102"/>
        <end position="1130"/>
    </location>
</feature>
<evidence type="ECO:0000259" key="7">
    <source>
        <dbReference type="PROSITE" id="PS50157"/>
    </source>
</evidence>
<keyword evidence="3 5" id="KW-0863">Zinc-finger</keyword>
<feature type="domain" description="C2H2-type" evidence="7">
    <location>
        <begin position="508"/>
        <end position="535"/>
    </location>
</feature>
<feature type="domain" description="C2H2-type" evidence="7">
    <location>
        <begin position="29"/>
        <end position="56"/>
    </location>
</feature>
<dbReference type="SMART" id="SM00355">
    <property type="entry name" value="ZnF_C2H2"/>
    <property type="match status" value="40"/>
</dbReference>
<feature type="region of interest" description="Disordered" evidence="6">
    <location>
        <begin position="188"/>
        <end position="253"/>
    </location>
</feature>
<evidence type="ECO:0000256" key="5">
    <source>
        <dbReference type="PROSITE-ProRule" id="PRU00042"/>
    </source>
</evidence>
<feature type="region of interest" description="Disordered" evidence="6">
    <location>
        <begin position="808"/>
        <end position="855"/>
    </location>
</feature>
<evidence type="ECO:0000256" key="1">
    <source>
        <dbReference type="ARBA" id="ARBA00022723"/>
    </source>
</evidence>
<feature type="domain" description="C2H2-type" evidence="7">
    <location>
        <begin position="1467"/>
        <end position="1490"/>
    </location>
</feature>
<dbReference type="PANTHER" id="PTHR24379:SF127">
    <property type="entry name" value="BLOODY FINGERS-RELATED"/>
    <property type="match status" value="1"/>
</dbReference>
<feature type="compositionally biased region" description="Basic and acidic residues" evidence="6">
    <location>
        <begin position="2026"/>
        <end position="2035"/>
    </location>
</feature>
<dbReference type="RefSeq" id="XP_029731925.2">
    <property type="nucleotide sequence ID" value="XM_029876065.2"/>
</dbReference>
<evidence type="ECO:0000256" key="4">
    <source>
        <dbReference type="ARBA" id="ARBA00022833"/>
    </source>
</evidence>
<dbReference type="Pfam" id="PF00096">
    <property type="entry name" value="zf-C2H2"/>
    <property type="match status" value="5"/>
</dbReference>
<feature type="domain" description="C2H2-type" evidence="7">
    <location>
        <begin position="1202"/>
        <end position="1230"/>
    </location>
</feature>
<feature type="domain" description="C2H2-type" evidence="7">
    <location>
        <begin position="2170"/>
        <end position="2192"/>
    </location>
</feature>
<sequence length="2266" mass="260706">MYGCPHCFKIIRTKKAFERHLEDCKKRNYSCELCDLKFNEPELLEIHKKSHEKSDQDIPKYEIIETVDDEDDDSDFDTDIAVEEPSTGSAFCEDPDTKPENEVICDDSRALAGPSDITIKMEFSAEETKLQNLPDKQIVACTSSHNSVVEQLSNHENSSLHQDAPILEASTHATSLRSKLRLAGISSNIESETDTSDETNTVKAEAADESCGSENVERSINDQDSQPSDDEHSSSNVEKTAKEDADVNDPDEPYECDLSFQKKNSRKHHKKVVHDKALYECAHCAKKFRYKCRLLPHLKTHFDTLYVPKKKDDSSTPRVASKVKDQCPYCYSTFWKGKIYNKHIYHCGPRDCDICHRKFDRYHQLTYHVKKFHREMRLRCPTCPKIYIDKRDFNLHAACCAKRKFRCDICSLKFKRKFTMECHKSLTHNRVIKPDKPFGILLEDTNINIKTELVLEGTTLQPQDVELRYPPRIMNGPRTRFPCPICKKEYATKSGMHYHKRVHYVPRFKCPECGKWFHFKSTLLKHMRVHSETSREHRKSSANKPQKCPICEVVRSGRRSLRDHIRDAHTEHRFKCTVCPKAFHRRASFLLHSRNHERLSKELAAVDTKKLKLCKVCSLPFPNIKRRQHHMITKHRDPQFKCSKCEKQFYYTTTLKRHELLHLKKEMGNLPQEKKTKRPPRDPLATKTCQECKAVFPSYRTKYHHMITEHTEPKYACKYCSKRFHFSACITRHLKIHEGPKANQKCSICSEQFDREEDKWQHMRKVHGTAQYRCNECSETFMNFPQMKRHLQNRHGKDWTNRRYTVIERRHRKSVPNARSPSANPSEPKDNGAQSSDYEMDYASSRGEDSETARATNTQGIVNTCKDCGEQFASSKESYYHTLKKHRDSLFKCSQCPSAFIALQNLARHEQEAHRIVLSKRVVEKTCSKCRLQFPNKSMKFKHMVAVHGATLFQCPQCPKVFIYKHTLIRHQETAHIQQKQNLPRLTSSTLSSGIDKPDIKTVIYEKRSVENNPSIDENTMEIRIGELEIIETVVEDTEMAGNKTDESTMGIETEDVSNTIGWSQTRMDIRNGNTCLCCELQFTTSLEAYNHMIEQHREILIMCSQCQNLFVDKESFQIHELIHHKPSKPVLERTCNICGLMFSTRSDKYYHMVSQHMESLFRCSFCPKFLVSDNQRIRHERVMHSEPHINTTNVKPSPSSFPCSYCPRVFSFYQNLWRHEKTIHSTESAPPTTARICTICVIQFKTQGEKFKHVVENHRDTMFECTTCSKLFIHKASVTRHEKTVHGYTEESRPKLTDPTMCSGDTEAVVYEIDELSAEESEVHGGETHEYATGELEPGELEPGELEPGEIARIENEEEIDDHRTNEVNENKLQERVSKENKAYGVGMKKLDIGMHIQGQIARLLLESEAAKSKTDETKTDEIEISNTNQIYEIIDDDSMEIETEEIEILDTTVSTQTQQKKPSSFQCGHCPRAFSFACNLKRHVKTIHGVPGMLQEPIVELPTPTAGEPIAINSKTCSKCGLQFEKRKDKLKHMMEEHGATLFKCSYCPKQFIFKQSVTRHERTAHSQEVETLPKSTNSTVYPGEDNTEVESAVNAEKQDEENQRYGNVTNELALTLTSTEGNASGIRTDENTINYIDFDENKLIQHTMEENQVDDVNSDENNLDAGIYEIEIFDVPSAENMKIESITDAAETDEHRMDYNTDHVEMLDIVKELTADETKADEYMMEYNTAEVGLSDTINEEDVTGKIAFDEMEIKTEGIEISDAIVSMTTMVIAHSDSKLVEEVIQTEANTAAGNVADEGKTDENGVDRNEADDNAFFEEIDIDYDVAEGNEITNAQATSELKREKLFKCPLCACPFVREQNLLKHKCKKVKDGTRKYECSKCPEVFNSKLKFMNHLNTHYTFTDKSPCDKCGKTFHRACQKNYHMVHVHSEPNFKCSICSKKFFYAYHMELHMTIHQPPIGTDSATENETVENEAANSIDDGSTTDEYETDESESGQENDDEGNEIIEIGDDGTDEADENENDKSESRQNENDIIEIEDDESDTDEVVAVQSKENDVIEIGSDDENESDKTKDSCKTQENDNVGSQAPYTKQIVHACSGCGLQFATSRENYYHMLENHRESLFKCSHCPSAFIRKQSLLRHEQTHKQHQPTSSSRIGTNDATTTMFKCSSCPKTFDSKEAFVDHEKSHREVGEIVSTENQLSESDDSETFPCSKCDLEFANHRRRHYHEVTAHSDPSFKCKLCSKEFHFKTCYTRHQLTHQR</sequence>
<feature type="compositionally biased region" description="Acidic residues" evidence="6">
    <location>
        <begin position="1987"/>
        <end position="2025"/>
    </location>
</feature>
<dbReference type="SUPFAM" id="SSF57667">
    <property type="entry name" value="beta-beta-alpha zinc fingers"/>
    <property type="match status" value="17"/>
</dbReference>
<feature type="domain" description="C2H2-type" evidence="7">
    <location>
        <begin position="2127"/>
        <end position="2154"/>
    </location>
</feature>
<feature type="domain" description="C2H2-type" evidence="7">
    <location>
        <begin position="2242"/>
        <end position="2266"/>
    </location>
</feature>
<dbReference type="PROSITE" id="PS50157">
    <property type="entry name" value="ZINC_FINGER_C2H2_2"/>
    <property type="match status" value="23"/>
</dbReference>
<evidence type="ECO:0000313" key="8">
    <source>
        <dbReference type="EnsemblMetazoa" id="AALFPA23_020612.P30437"/>
    </source>
</evidence>
<feature type="domain" description="C2H2-type" evidence="7">
    <location>
        <begin position="772"/>
        <end position="800"/>
    </location>
</feature>
<evidence type="ECO:0000256" key="2">
    <source>
        <dbReference type="ARBA" id="ARBA00022737"/>
    </source>
</evidence>
<feature type="domain" description="C2H2-type" evidence="7">
    <location>
        <begin position="279"/>
        <end position="301"/>
    </location>
</feature>
<feature type="domain" description="C2H2-type" evidence="7">
    <location>
        <begin position="715"/>
        <end position="742"/>
    </location>
</feature>
<evidence type="ECO:0000256" key="3">
    <source>
        <dbReference type="ARBA" id="ARBA00022771"/>
    </source>
</evidence>
<feature type="domain" description="C2H2-type" evidence="7">
    <location>
        <begin position="1938"/>
        <end position="1960"/>
    </location>
</feature>
<dbReference type="GeneID" id="109407606"/>
<reference evidence="9" key="1">
    <citation type="journal article" date="2015" name="Proc. Natl. Acad. Sci. U.S.A.">
        <title>Genome sequence of the Asian Tiger mosquito, Aedes albopictus, reveals insights into its biology, genetics, and evolution.</title>
        <authorList>
            <person name="Chen X.G."/>
            <person name="Jiang X."/>
            <person name="Gu J."/>
            <person name="Xu M."/>
            <person name="Wu Y."/>
            <person name="Deng Y."/>
            <person name="Zhang C."/>
            <person name="Bonizzoni M."/>
            <person name="Dermauw W."/>
            <person name="Vontas J."/>
            <person name="Armbruster P."/>
            <person name="Huang X."/>
            <person name="Yang Y."/>
            <person name="Zhang H."/>
            <person name="He W."/>
            <person name="Peng H."/>
            <person name="Liu Y."/>
            <person name="Wu K."/>
            <person name="Chen J."/>
            <person name="Lirakis M."/>
            <person name="Topalis P."/>
            <person name="Van Leeuwen T."/>
            <person name="Hall A.B."/>
            <person name="Jiang X."/>
            <person name="Thorpe C."/>
            <person name="Mueller R.L."/>
            <person name="Sun C."/>
            <person name="Waterhouse R.M."/>
            <person name="Yan G."/>
            <person name="Tu Z.J."/>
            <person name="Fang X."/>
            <person name="James A.A."/>
        </authorList>
    </citation>
    <scope>NUCLEOTIDE SEQUENCE [LARGE SCALE GENOMIC DNA]</scope>
    <source>
        <strain evidence="9">Foshan</strain>
    </source>
</reference>
<feature type="domain" description="C2H2-type" evidence="7">
    <location>
        <begin position="1545"/>
        <end position="1573"/>
    </location>
</feature>
<feature type="region of interest" description="Disordered" evidence="6">
    <location>
        <begin position="1567"/>
        <end position="1587"/>
    </location>
</feature>
<evidence type="ECO:0000313" key="9">
    <source>
        <dbReference type="Proteomes" id="UP000069940"/>
    </source>
</evidence>
<feature type="compositionally biased region" description="Basic and acidic residues" evidence="6">
    <location>
        <begin position="229"/>
        <end position="245"/>
    </location>
</feature>
<feature type="domain" description="C2H2-type" evidence="7">
    <location>
        <begin position="574"/>
        <end position="601"/>
    </location>
</feature>
<feature type="domain" description="C2H2-type" evidence="7">
    <location>
        <begin position="1162"/>
        <end position="1190"/>
    </location>
</feature>
<feature type="domain" description="C2H2-type" evidence="7">
    <location>
        <begin position="350"/>
        <end position="378"/>
    </location>
</feature>
<feature type="region of interest" description="Disordered" evidence="6">
    <location>
        <begin position="1962"/>
        <end position="2087"/>
    </location>
</feature>
<protein>
    <recommendedName>
        <fullName evidence="7">C2H2-type domain-containing protein</fullName>
    </recommendedName>
</protein>
<keyword evidence="9" id="KW-1185">Reference proteome</keyword>
<feature type="domain" description="C2H2-type" evidence="7">
    <location>
        <begin position="953"/>
        <end position="981"/>
    </location>
</feature>
<feature type="compositionally biased region" description="Acidic residues" evidence="6">
    <location>
        <begin position="2037"/>
        <end position="2050"/>
    </location>
</feature>
<dbReference type="Proteomes" id="UP000069940">
    <property type="component" value="Unassembled WGS sequence"/>
</dbReference>
<feature type="domain" description="C2H2-type" evidence="7">
    <location>
        <begin position="1264"/>
        <end position="1292"/>
    </location>
</feature>
<feature type="domain" description="C2H2-type" evidence="7">
    <location>
        <begin position="481"/>
        <end position="508"/>
    </location>
</feature>
<feature type="domain" description="C2H2-type" evidence="7">
    <location>
        <begin position="1910"/>
        <end position="1938"/>
    </location>
</feature>
<dbReference type="PANTHER" id="PTHR24379">
    <property type="entry name" value="KRAB AND ZINC FINGER DOMAIN-CONTAINING"/>
    <property type="match status" value="1"/>
</dbReference>
<feature type="compositionally biased region" description="Acidic residues" evidence="6">
    <location>
        <begin position="1338"/>
        <end position="1347"/>
    </location>
</feature>
<dbReference type="InterPro" id="IPR013087">
    <property type="entry name" value="Znf_C2H2_type"/>
</dbReference>
<evidence type="ECO:0000256" key="6">
    <source>
        <dbReference type="SAM" id="MobiDB-lite"/>
    </source>
</evidence>
<feature type="domain" description="C2H2-type" evidence="7">
    <location>
        <begin position="1881"/>
        <end position="1903"/>
    </location>
</feature>
<proteinExistence type="predicted"/>
<name>A0ABM1ZQ79_AEDAL</name>
<keyword evidence="2" id="KW-0677">Repeat</keyword>
<dbReference type="Pfam" id="PF13894">
    <property type="entry name" value="zf-C2H2_4"/>
    <property type="match status" value="1"/>
</dbReference>
<reference evidence="8" key="2">
    <citation type="submission" date="2025-05" db="UniProtKB">
        <authorList>
            <consortium name="EnsemblMetazoa"/>
        </authorList>
    </citation>
    <scope>IDENTIFICATION</scope>
    <source>
        <strain evidence="8">Foshan</strain>
    </source>
</reference>
<feature type="compositionally biased region" description="Basic and acidic residues" evidence="6">
    <location>
        <begin position="2072"/>
        <end position="2083"/>
    </location>
</feature>
<keyword evidence="4" id="KW-0862">Zinc</keyword>
<feature type="compositionally biased region" description="Low complexity" evidence="6">
    <location>
        <begin position="1969"/>
        <end position="1986"/>
    </location>
</feature>
<dbReference type="EnsemblMetazoa" id="AALFPA23_020612.R30437">
    <property type="protein sequence ID" value="AALFPA23_020612.P30437"/>
    <property type="gene ID" value="AALFPA23_020612"/>
</dbReference>
<feature type="compositionally biased region" description="Basic and acidic residues" evidence="6">
    <location>
        <begin position="1322"/>
        <end position="1333"/>
    </location>
</feature>
<dbReference type="InterPro" id="IPR036236">
    <property type="entry name" value="Znf_C2H2_sf"/>
</dbReference>
<feature type="domain" description="C2H2-type" evidence="7">
    <location>
        <begin position="891"/>
        <end position="914"/>
    </location>
</feature>
<dbReference type="PROSITE" id="PS00028">
    <property type="entry name" value="ZINC_FINGER_C2H2_1"/>
    <property type="match status" value="24"/>
</dbReference>
<organism evidence="8 9">
    <name type="scientific">Aedes albopictus</name>
    <name type="common">Asian tiger mosquito</name>
    <name type="synonym">Stegomyia albopicta</name>
    <dbReference type="NCBI Taxonomy" id="7160"/>
    <lineage>
        <taxon>Eukaryota</taxon>
        <taxon>Metazoa</taxon>
        <taxon>Ecdysozoa</taxon>
        <taxon>Arthropoda</taxon>
        <taxon>Hexapoda</taxon>
        <taxon>Insecta</taxon>
        <taxon>Pterygota</taxon>
        <taxon>Neoptera</taxon>
        <taxon>Endopterygota</taxon>
        <taxon>Diptera</taxon>
        <taxon>Nematocera</taxon>
        <taxon>Culicoidea</taxon>
        <taxon>Culicidae</taxon>
        <taxon>Culicinae</taxon>
        <taxon>Aedini</taxon>
        <taxon>Aedes</taxon>
        <taxon>Stegomyia</taxon>
    </lineage>
</organism>
<feature type="region of interest" description="Disordered" evidence="6">
    <location>
        <begin position="1321"/>
        <end position="1347"/>
    </location>
</feature>
<dbReference type="Gene3D" id="3.30.160.60">
    <property type="entry name" value="Classic Zinc Finger"/>
    <property type="match status" value="19"/>
</dbReference>
<feature type="domain" description="C2H2-type" evidence="7">
    <location>
        <begin position="640"/>
        <end position="667"/>
    </location>
</feature>